<dbReference type="PANTHER" id="PTHR14270:SF0">
    <property type="entry name" value="NONSENSE-MEDIATED MRNA DECAY FACTOR SMG9"/>
    <property type="match status" value="1"/>
</dbReference>
<gene>
    <name evidence="3" type="primary">SMG9</name>
    <name evidence="3" type="ORF">Ciccas_001292</name>
</gene>
<accession>A0ABD2QKD6</accession>
<comment type="similarity">
    <text evidence="1">Belongs to the SMG9 family.</text>
</comment>
<evidence type="ECO:0000313" key="4">
    <source>
        <dbReference type="Proteomes" id="UP001626550"/>
    </source>
</evidence>
<evidence type="ECO:0000256" key="1">
    <source>
        <dbReference type="ARBA" id="ARBA00007712"/>
    </source>
</evidence>
<name>A0ABD2QKD6_9PLAT</name>
<reference evidence="3 4" key="1">
    <citation type="submission" date="2024-11" db="EMBL/GenBank/DDBJ databases">
        <title>Adaptive evolution of stress response genes in parasites aligns with host niche diversity.</title>
        <authorList>
            <person name="Hahn C."/>
            <person name="Resl P."/>
        </authorList>
    </citation>
    <scope>NUCLEOTIDE SEQUENCE [LARGE SCALE GENOMIC DNA]</scope>
    <source>
        <strain evidence="3">EGGRZ-B1_66</strain>
        <tissue evidence="3">Body</tissue>
    </source>
</reference>
<dbReference type="AlphaFoldDB" id="A0ABD2QKD6"/>
<dbReference type="SUPFAM" id="SSF52540">
    <property type="entry name" value="P-loop containing nucleoside triphosphate hydrolases"/>
    <property type="match status" value="1"/>
</dbReference>
<dbReference type="InterPro" id="IPR039177">
    <property type="entry name" value="SMG9"/>
</dbReference>
<dbReference type="EMBL" id="JBJKFK010000082">
    <property type="protein sequence ID" value="KAL3320013.1"/>
    <property type="molecule type" value="Genomic_DNA"/>
</dbReference>
<organism evidence="3 4">
    <name type="scientific">Cichlidogyrus casuarinus</name>
    <dbReference type="NCBI Taxonomy" id="1844966"/>
    <lineage>
        <taxon>Eukaryota</taxon>
        <taxon>Metazoa</taxon>
        <taxon>Spiralia</taxon>
        <taxon>Lophotrochozoa</taxon>
        <taxon>Platyhelminthes</taxon>
        <taxon>Monogenea</taxon>
        <taxon>Monopisthocotylea</taxon>
        <taxon>Dactylogyridea</taxon>
        <taxon>Ancyrocephalidae</taxon>
        <taxon>Cichlidogyrus</taxon>
    </lineage>
</organism>
<dbReference type="PANTHER" id="PTHR14270">
    <property type="entry name" value="NONSENSE-MEDIATED MRNA DECAY FACTOR SMG9"/>
    <property type="match status" value="1"/>
</dbReference>
<evidence type="ECO:0000256" key="2">
    <source>
        <dbReference type="ARBA" id="ARBA00023161"/>
    </source>
</evidence>
<keyword evidence="4" id="KW-1185">Reference proteome</keyword>
<keyword evidence="2" id="KW-0866">Nonsense-mediated mRNA decay</keyword>
<sequence>MLEKLCLVSSNGLFSADKQLKDAFSSENSAFLVVGILGRKGVGKSCVLNSLWSRSREKSPITPGPFPICDTEVDLDDLIESKTKQVEVHITSDRVICIDTYPIFHANSSESAQSSDKEPIAQHRIAEIRSIRLISWLFNVCHIVVCVQDSFADIELIKLIDFASSLRPTVLVQSHQLKTNRLGRAQHLAKVLKRKLEKENVNDCKIEDILQSQYNEIDEYPPPEYVEDLSDRDMLSQAHNEKVLMPTHIGVCKKQNLDTSLSEEENLVAELTGIGEFFNHLQSNTSSSDSFILFRYQTVQCYPN</sequence>
<dbReference type="Gene3D" id="3.40.50.300">
    <property type="entry name" value="P-loop containing nucleotide triphosphate hydrolases"/>
    <property type="match status" value="1"/>
</dbReference>
<comment type="caution">
    <text evidence="3">The sequence shown here is derived from an EMBL/GenBank/DDBJ whole genome shotgun (WGS) entry which is preliminary data.</text>
</comment>
<protein>
    <submittedName>
        <fullName evidence="3">Smg-9, nonsense mediated mRNA decay factor</fullName>
    </submittedName>
</protein>
<dbReference type="InterPro" id="IPR027417">
    <property type="entry name" value="P-loop_NTPase"/>
</dbReference>
<dbReference type="Proteomes" id="UP001626550">
    <property type="component" value="Unassembled WGS sequence"/>
</dbReference>
<proteinExistence type="inferred from homology"/>
<dbReference type="CDD" id="cd00882">
    <property type="entry name" value="Ras_like_GTPase"/>
    <property type="match status" value="1"/>
</dbReference>
<dbReference type="GO" id="GO:0000184">
    <property type="term" value="P:nuclear-transcribed mRNA catabolic process, nonsense-mediated decay"/>
    <property type="evidence" value="ECO:0007669"/>
    <property type="project" value="UniProtKB-KW"/>
</dbReference>
<evidence type="ECO:0000313" key="3">
    <source>
        <dbReference type="EMBL" id="KAL3320013.1"/>
    </source>
</evidence>